<dbReference type="GO" id="GO:0004181">
    <property type="term" value="F:metallocarboxypeptidase activity"/>
    <property type="evidence" value="ECO:0007669"/>
    <property type="project" value="InterPro"/>
</dbReference>
<dbReference type="PANTHER" id="PTHR12756:SF11">
    <property type="entry name" value="CYTOSOLIC CARBOXYPEPTIDASE 1"/>
    <property type="match status" value="1"/>
</dbReference>
<dbReference type="InterPro" id="IPR050821">
    <property type="entry name" value="Cytosolic_carboxypeptidase"/>
</dbReference>
<evidence type="ECO:0000313" key="6">
    <source>
        <dbReference type="Proteomes" id="UP000248882"/>
    </source>
</evidence>
<feature type="signal peptide" evidence="3">
    <location>
        <begin position="1"/>
        <end position="23"/>
    </location>
</feature>
<feature type="chain" id="PRO_5016046419" evidence="3">
    <location>
        <begin position="24"/>
        <end position="383"/>
    </location>
</feature>
<evidence type="ECO:0000256" key="3">
    <source>
        <dbReference type="SAM" id="SignalP"/>
    </source>
</evidence>
<dbReference type="Pfam" id="PF00246">
    <property type="entry name" value="Peptidase_M14"/>
    <property type="match status" value="1"/>
</dbReference>
<proteinExistence type="inferred from homology"/>
<protein>
    <submittedName>
        <fullName evidence="5">Zinc carboxypeptidase</fullName>
    </submittedName>
</protein>
<dbReference type="RefSeq" id="WP_111318825.1">
    <property type="nucleotide sequence ID" value="NZ_QKZT01000007.1"/>
</dbReference>
<dbReference type="OrthoDB" id="1119199at2"/>
<dbReference type="Proteomes" id="UP000248882">
    <property type="component" value="Unassembled WGS sequence"/>
</dbReference>
<dbReference type="SMART" id="SM00631">
    <property type="entry name" value="Zn_pept"/>
    <property type="match status" value="1"/>
</dbReference>
<dbReference type="AlphaFoldDB" id="A0A2W7QWM6"/>
<dbReference type="Gene3D" id="3.40.630.10">
    <property type="entry name" value="Zn peptidases"/>
    <property type="match status" value="1"/>
</dbReference>
<keyword evidence="6" id="KW-1185">Reference proteome</keyword>
<dbReference type="GO" id="GO:0006508">
    <property type="term" value="P:proteolysis"/>
    <property type="evidence" value="ECO:0007669"/>
    <property type="project" value="InterPro"/>
</dbReference>
<evidence type="ECO:0000313" key="5">
    <source>
        <dbReference type="EMBL" id="PZX52684.1"/>
    </source>
</evidence>
<accession>A0A2W7QWM6</accession>
<dbReference type="SUPFAM" id="SSF53187">
    <property type="entry name" value="Zn-dependent exopeptidases"/>
    <property type="match status" value="1"/>
</dbReference>
<name>A0A2W7QWM6_9BACT</name>
<evidence type="ECO:0000256" key="2">
    <source>
        <dbReference type="PROSITE-ProRule" id="PRU01379"/>
    </source>
</evidence>
<dbReference type="CDD" id="cd06237">
    <property type="entry name" value="M14_Nna1-like"/>
    <property type="match status" value="1"/>
</dbReference>
<dbReference type="PROSITE" id="PS52035">
    <property type="entry name" value="PEPTIDASE_M14"/>
    <property type="match status" value="1"/>
</dbReference>
<dbReference type="PANTHER" id="PTHR12756">
    <property type="entry name" value="CYTOSOLIC CARBOXYPEPTIDASE"/>
    <property type="match status" value="1"/>
</dbReference>
<dbReference type="InterPro" id="IPR000834">
    <property type="entry name" value="Peptidase_M14"/>
</dbReference>
<dbReference type="GO" id="GO:0008270">
    <property type="term" value="F:zinc ion binding"/>
    <property type="evidence" value="ECO:0007669"/>
    <property type="project" value="InterPro"/>
</dbReference>
<keyword evidence="3" id="KW-0732">Signal</keyword>
<comment type="similarity">
    <text evidence="2">Belongs to the peptidase M14 family.</text>
</comment>
<comment type="caution">
    <text evidence="5">The sequence shown here is derived from an EMBL/GenBank/DDBJ whole genome shotgun (WGS) entry which is preliminary data.</text>
</comment>
<keyword evidence="5" id="KW-0645">Protease</keyword>
<evidence type="ECO:0000256" key="1">
    <source>
        <dbReference type="ARBA" id="ARBA00001947"/>
    </source>
</evidence>
<sequence>MKNNALITCVVLTLTLLSSFSYSQHIILPTKTFDFDSIQFVSGYATSRLSEVAYNSKTKEFELSIHPEFPELNSSPWYGFEIQKENQSSMKLRLSFEGYNARYAPKISRDKVNWTAFEDYKMEGKFLEITLPPGSETIWISGNNPVSSKMAYSWMDSVNTSDKRVSLETIGLSSEGNPINRMIIGNPKLDKVIMILGRQHPPEVTGYFGLRAFIDENLNGDKKFKKFLKEYSLVIYPLMNPDGVDRGNWRFNASDSAMDMNRDWGIFSQPETSQVYEDFDNLVNTHDSEIVFSLDFHSTFYDILYLVTEEEGTLSKQFLDKFNEGAGTSKYSVNSVDNGVYKNWFYNHYDIESITYEMGDDTSFDLINKKGRLTANILKEIMP</sequence>
<gene>
    <name evidence="5" type="ORF">LV85_01986</name>
</gene>
<feature type="active site" description="Proton donor/acceptor" evidence="2">
    <location>
        <position position="357"/>
    </location>
</feature>
<keyword evidence="5" id="KW-0378">Hydrolase</keyword>
<reference evidence="5 6" key="1">
    <citation type="submission" date="2018-06" db="EMBL/GenBank/DDBJ databases">
        <title>Genomic Encyclopedia of Archaeal and Bacterial Type Strains, Phase II (KMG-II): from individual species to whole genera.</title>
        <authorList>
            <person name="Goeker M."/>
        </authorList>
    </citation>
    <scope>NUCLEOTIDE SEQUENCE [LARGE SCALE GENOMIC DNA]</scope>
    <source>
        <strain evidence="5 6">DSM 19830</strain>
    </source>
</reference>
<evidence type="ECO:0000259" key="4">
    <source>
        <dbReference type="PROSITE" id="PS52035"/>
    </source>
</evidence>
<organism evidence="5 6">
    <name type="scientific">Algoriphagus chordae</name>
    <dbReference type="NCBI Taxonomy" id="237019"/>
    <lineage>
        <taxon>Bacteria</taxon>
        <taxon>Pseudomonadati</taxon>
        <taxon>Bacteroidota</taxon>
        <taxon>Cytophagia</taxon>
        <taxon>Cytophagales</taxon>
        <taxon>Cyclobacteriaceae</taxon>
        <taxon>Algoriphagus</taxon>
    </lineage>
</organism>
<dbReference type="EMBL" id="QKZT01000007">
    <property type="protein sequence ID" value="PZX52684.1"/>
    <property type="molecule type" value="Genomic_DNA"/>
</dbReference>
<feature type="domain" description="Peptidase M14" evidence="4">
    <location>
        <begin position="144"/>
        <end position="383"/>
    </location>
</feature>
<keyword evidence="5" id="KW-0121">Carboxypeptidase</keyword>
<comment type="cofactor">
    <cofactor evidence="1">
        <name>Zn(2+)</name>
        <dbReference type="ChEBI" id="CHEBI:29105"/>
    </cofactor>
</comment>